<keyword evidence="5" id="KW-0963">Cytoplasm</keyword>
<dbReference type="GO" id="GO:0009360">
    <property type="term" value="C:DNA polymerase III complex"/>
    <property type="evidence" value="ECO:0007669"/>
    <property type="project" value="InterPro"/>
</dbReference>
<comment type="similarity">
    <text evidence="3">Belongs to the beta sliding clamp family.</text>
</comment>
<evidence type="ECO:0000256" key="9">
    <source>
        <dbReference type="ARBA" id="ARBA00022932"/>
    </source>
</evidence>
<dbReference type="PANTHER" id="PTHR30478:SF0">
    <property type="entry name" value="BETA SLIDING CLAMP"/>
    <property type="match status" value="1"/>
</dbReference>
<evidence type="ECO:0000256" key="5">
    <source>
        <dbReference type="ARBA" id="ARBA00022490"/>
    </source>
</evidence>
<dbReference type="GO" id="GO:0003887">
    <property type="term" value="F:DNA-directed DNA polymerase activity"/>
    <property type="evidence" value="ECO:0007669"/>
    <property type="project" value="UniProtKB-KW"/>
</dbReference>
<dbReference type="PANTHER" id="PTHR30478">
    <property type="entry name" value="DNA POLYMERASE III SUBUNIT BETA"/>
    <property type="match status" value="1"/>
</dbReference>
<evidence type="ECO:0000256" key="4">
    <source>
        <dbReference type="ARBA" id="ARBA00011400"/>
    </source>
</evidence>
<dbReference type="GO" id="GO:0006271">
    <property type="term" value="P:DNA strand elongation involved in DNA replication"/>
    <property type="evidence" value="ECO:0007669"/>
    <property type="project" value="TreeGrafter"/>
</dbReference>
<evidence type="ECO:0000259" key="13">
    <source>
        <dbReference type="Pfam" id="PF02768"/>
    </source>
</evidence>
<dbReference type="InterPro" id="IPR022634">
    <property type="entry name" value="DNA_polIII_beta_N"/>
</dbReference>
<dbReference type="KEGG" id="mstr:EGN60_01490"/>
<comment type="subcellular location">
    <subcellularLocation>
        <location evidence="2">Cytoplasm</location>
    </subcellularLocation>
</comment>
<dbReference type="EMBL" id="CP034044">
    <property type="protein sequence ID" value="AZG68640.1"/>
    <property type="molecule type" value="Genomic_DNA"/>
</dbReference>
<proteinExistence type="inferred from homology"/>
<dbReference type="InterPro" id="IPR022635">
    <property type="entry name" value="DNA_polIII_beta_C"/>
</dbReference>
<comment type="function">
    <text evidence="1">Confers DNA tethering and processivity to DNA polymerases and other proteins. Acts as a clamp, forming a ring around DNA (a reaction catalyzed by the clamp-loading complex) which diffuses in an ATP-independent manner freely and bidirectionally along dsDNA. Initially characterized for its ability to contact the catalytic subunit of DNA polymerase III (Pol III), a complex, multichain enzyme responsible for most of the replicative synthesis in bacteria; Pol III exhibits 3'-5' exonuclease proofreading activity. The beta chain is required for initiation of replication as well as for processivity of DNA replication.</text>
</comment>
<dbReference type="SUPFAM" id="SSF55979">
    <property type="entry name" value="DNA clamp"/>
    <property type="match status" value="3"/>
</dbReference>
<dbReference type="Gene3D" id="3.70.10.10">
    <property type="match status" value="1"/>
</dbReference>
<evidence type="ECO:0000256" key="6">
    <source>
        <dbReference type="ARBA" id="ARBA00022679"/>
    </source>
</evidence>
<keyword evidence="9" id="KW-0239">DNA-directed DNA polymerase</keyword>
<evidence type="ECO:0000256" key="8">
    <source>
        <dbReference type="ARBA" id="ARBA00022705"/>
    </source>
</evidence>
<dbReference type="InterPro" id="IPR022637">
    <property type="entry name" value="DNA_polIII_beta_cen"/>
</dbReference>
<gene>
    <name evidence="14" type="primary">dnaN</name>
    <name evidence="14" type="ORF">EGN60_01490</name>
</gene>
<dbReference type="Pfam" id="PF02768">
    <property type="entry name" value="DNA_pol3_beta_3"/>
    <property type="match status" value="1"/>
</dbReference>
<reference evidence="14 15" key="1">
    <citation type="submission" date="2018-11" db="EMBL/GenBank/DDBJ databases">
        <title>Genome sequence of Mycoplasma struthionis sp. nov.</title>
        <authorList>
            <person name="Spergser J."/>
        </authorList>
    </citation>
    <scope>NUCLEOTIDE SEQUENCE [LARGE SCALE GENOMIC DNA]</scope>
    <source>
        <strain evidence="14 15">237IA</strain>
    </source>
</reference>
<dbReference type="InterPro" id="IPR001001">
    <property type="entry name" value="DNA_polIII_beta"/>
</dbReference>
<feature type="domain" description="DNA polymerase III beta sliding clamp N-terminal" evidence="11">
    <location>
        <begin position="1"/>
        <end position="121"/>
    </location>
</feature>
<dbReference type="InterPro" id="IPR046938">
    <property type="entry name" value="DNA_clamp_sf"/>
</dbReference>
<dbReference type="GO" id="GO:0005737">
    <property type="term" value="C:cytoplasm"/>
    <property type="evidence" value="ECO:0007669"/>
    <property type="project" value="UniProtKB-SubCell"/>
</dbReference>
<dbReference type="GO" id="GO:0003677">
    <property type="term" value="F:DNA binding"/>
    <property type="evidence" value="ECO:0007669"/>
    <property type="project" value="UniProtKB-KW"/>
</dbReference>
<dbReference type="NCBIfam" id="TIGR00663">
    <property type="entry name" value="dnan"/>
    <property type="match status" value="1"/>
</dbReference>
<dbReference type="Gene3D" id="3.10.150.10">
    <property type="entry name" value="DNA Polymerase III, subunit A, domain 2"/>
    <property type="match status" value="1"/>
</dbReference>
<evidence type="ECO:0000259" key="11">
    <source>
        <dbReference type="Pfam" id="PF00712"/>
    </source>
</evidence>
<evidence type="ECO:0000256" key="1">
    <source>
        <dbReference type="ARBA" id="ARBA00002266"/>
    </source>
</evidence>
<evidence type="ECO:0000256" key="7">
    <source>
        <dbReference type="ARBA" id="ARBA00022695"/>
    </source>
</evidence>
<keyword evidence="15" id="KW-1185">Reference proteome</keyword>
<feature type="domain" description="DNA polymerase III beta sliding clamp C-terminal" evidence="13">
    <location>
        <begin position="244"/>
        <end position="359"/>
    </location>
</feature>
<accession>A0A3G8LIC7</accession>
<organism evidence="14 15">
    <name type="scientific">Mycoplasma struthionis</name>
    <dbReference type="NCBI Taxonomy" id="538220"/>
    <lineage>
        <taxon>Bacteria</taxon>
        <taxon>Bacillati</taxon>
        <taxon>Mycoplasmatota</taxon>
        <taxon>Mollicutes</taxon>
        <taxon>Mycoplasmataceae</taxon>
        <taxon>Mycoplasma</taxon>
    </lineage>
</organism>
<dbReference type="Proteomes" id="UP000275883">
    <property type="component" value="Chromosome"/>
</dbReference>
<evidence type="ECO:0000256" key="3">
    <source>
        <dbReference type="ARBA" id="ARBA00010752"/>
    </source>
</evidence>
<sequence>MELKISKILLDLAIERIGRAIDPNPYIPALKGVLIYAENNQITFTGSNGKINIKHTIEASLDAEIISAGVVLVDYVFLRNIVKRLEGDVLLKSDDAKLSISTENDNFHLNLFASHEYPLIDFNIYGEKLKVNWLAFKNMAKDVMFAASTNEAKLILCCVNISSQNRKLKMIATDSFRYSEQTIDVEENSEFNISLLAKNLRDLLSFEYNGDVILNISEHKILFELDGTVIECAVFNQAYNDVSRIFPKQFAHTINISKRVLNSLLNKVLVIVSESYNKIRLNIGHEFFEISSVREEIADAAIRTSEFSLEGEEFKVALNSKYLREAIAVYDDEITLKFTADRTKILLTSDTKPNAIQLISAFKGF</sequence>
<dbReference type="OrthoDB" id="397417at2"/>
<comment type="subunit">
    <text evidence="4">Forms a ring-shaped head-to-tail homodimer around DNA which binds and tethers DNA polymerases and other proteins to the DNA. The DNA replisome complex has a single clamp-loading complex (3 tau and 1 each of delta, delta', psi and chi subunits) which binds 3 Pol III cores (1 core on the leading strand and 2 on the lagging strand) each with a beta sliding clamp dimer. Additional proteins in the replisome are other copies of gamma, psi and chi, Ssb, DNA helicase and RNA primase.</text>
</comment>
<feature type="domain" description="DNA polymerase III beta sliding clamp central" evidence="12">
    <location>
        <begin position="135"/>
        <end position="239"/>
    </location>
</feature>
<evidence type="ECO:0000313" key="15">
    <source>
        <dbReference type="Proteomes" id="UP000275883"/>
    </source>
</evidence>
<dbReference type="AlphaFoldDB" id="A0A3G8LIC7"/>
<name>A0A3G8LIC7_9MOLU</name>
<dbReference type="GO" id="GO:0008408">
    <property type="term" value="F:3'-5' exonuclease activity"/>
    <property type="evidence" value="ECO:0007669"/>
    <property type="project" value="InterPro"/>
</dbReference>
<dbReference type="Pfam" id="PF00712">
    <property type="entry name" value="DNA_pol3_beta"/>
    <property type="match status" value="1"/>
</dbReference>
<keyword evidence="7 14" id="KW-0548">Nucleotidyltransferase</keyword>
<evidence type="ECO:0000256" key="10">
    <source>
        <dbReference type="ARBA" id="ARBA00023125"/>
    </source>
</evidence>
<keyword evidence="8" id="KW-0235">DNA replication</keyword>
<dbReference type="SMART" id="SM00480">
    <property type="entry name" value="POL3Bc"/>
    <property type="match status" value="1"/>
</dbReference>
<evidence type="ECO:0000256" key="2">
    <source>
        <dbReference type="ARBA" id="ARBA00004496"/>
    </source>
</evidence>
<keyword evidence="6 14" id="KW-0808">Transferase</keyword>
<dbReference type="Pfam" id="PF02767">
    <property type="entry name" value="DNA_pol3_beta_2"/>
    <property type="match status" value="1"/>
</dbReference>
<keyword evidence="10" id="KW-0238">DNA-binding</keyword>
<protein>
    <submittedName>
        <fullName evidence="14">DNA polymerase III subunit beta</fullName>
        <ecNumber evidence="14">2.7.7.7</ecNumber>
    </submittedName>
</protein>
<dbReference type="EC" id="2.7.7.7" evidence="14"/>
<dbReference type="RefSeq" id="WP_124724334.1">
    <property type="nucleotide sequence ID" value="NZ_CP034044.1"/>
</dbReference>
<evidence type="ECO:0000313" key="14">
    <source>
        <dbReference type="EMBL" id="AZG68640.1"/>
    </source>
</evidence>
<evidence type="ECO:0000259" key="12">
    <source>
        <dbReference type="Pfam" id="PF02767"/>
    </source>
</evidence>